<comment type="caution">
    <text evidence="9">The sequence shown here is derived from an EMBL/GenBank/DDBJ whole genome shotgun (WGS) entry which is preliminary data.</text>
</comment>
<accession>A0A4Z0QYA1</accession>
<evidence type="ECO:0000313" key="9">
    <source>
        <dbReference type="EMBL" id="TGE34717.1"/>
    </source>
</evidence>
<dbReference type="InterPro" id="IPR043519">
    <property type="entry name" value="NT_sf"/>
</dbReference>
<gene>
    <name evidence="9" type="ORF">E4K67_29270</name>
</gene>
<keyword evidence="4" id="KW-0479">Metal-binding</keyword>
<dbReference type="InterPro" id="IPR041633">
    <property type="entry name" value="Polbeta"/>
</dbReference>
<dbReference type="OrthoDB" id="9809668at2"/>
<dbReference type="GO" id="GO:0016779">
    <property type="term" value="F:nucleotidyltransferase activity"/>
    <property type="evidence" value="ECO:0007669"/>
    <property type="project" value="UniProtKB-KW"/>
</dbReference>
<evidence type="ECO:0000256" key="5">
    <source>
        <dbReference type="ARBA" id="ARBA00022741"/>
    </source>
</evidence>
<keyword evidence="2 9" id="KW-0808">Transferase</keyword>
<organism evidence="9 10">
    <name type="scientific">Desulfosporosinus fructosivorans</name>
    <dbReference type="NCBI Taxonomy" id="2018669"/>
    <lineage>
        <taxon>Bacteria</taxon>
        <taxon>Bacillati</taxon>
        <taxon>Bacillota</taxon>
        <taxon>Clostridia</taxon>
        <taxon>Eubacteriales</taxon>
        <taxon>Desulfitobacteriaceae</taxon>
        <taxon>Desulfosporosinus</taxon>
    </lineage>
</organism>
<evidence type="ECO:0000256" key="1">
    <source>
        <dbReference type="ARBA" id="ARBA00001946"/>
    </source>
</evidence>
<protein>
    <submittedName>
        <fullName evidence="9">Nucleotidyltransferase</fullName>
    </submittedName>
</protein>
<dbReference type="Proteomes" id="UP000298460">
    <property type="component" value="Unassembled WGS sequence"/>
</dbReference>
<dbReference type="Pfam" id="PF18765">
    <property type="entry name" value="Polbeta"/>
    <property type="match status" value="1"/>
</dbReference>
<dbReference type="Gene3D" id="3.30.460.10">
    <property type="entry name" value="Beta Polymerase, domain 2"/>
    <property type="match status" value="1"/>
</dbReference>
<keyword evidence="6" id="KW-0067">ATP-binding</keyword>
<evidence type="ECO:0000256" key="4">
    <source>
        <dbReference type="ARBA" id="ARBA00022723"/>
    </source>
</evidence>
<comment type="cofactor">
    <cofactor evidence="1">
        <name>Mg(2+)</name>
        <dbReference type="ChEBI" id="CHEBI:18420"/>
    </cofactor>
</comment>
<evidence type="ECO:0000256" key="6">
    <source>
        <dbReference type="ARBA" id="ARBA00022840"/>
    </source>
</evidence>
<dbReference type="PANTHER" id="PTHR33571">
    <property type="entry name" value="SSL8005 PROTEIN"/>
    <property type="match status" value="1"/>
</dbReference>
<dbReference type="EMBL" id="SPQQ01000033">
    <property type="protein sequence ID" value="TGE34717.1"/>
    <property type="molecule type" value="Genomic_DNA"/>
</dbReference>
<keyword evidence="7" id="KW-0460">Magnesium</keyword>
<evidence type="ECO:0000256" key="3">
    <source>
        <dbReference type="ARBA" id="ARBA00022695"/>
    </source>
</evidence>
<name>A0A4Z0QYA1_9FIRM</name>
<evidence type="ECO:0000313" key="10">
    <source>
        <dbReference type="Proteomes" id="UP000298460"/>
    </source>
</evidence>
<dbReference type="GO" id="GO:0046872">
    <property type="term" value="F:metal ion binding"/>
    <property type="evidence" value="ECO:0007669"/>
    <property type="project" value="UniProtKB-KW"/>
</dbReference>
<sequence length="100" mass="11292">MSVKKVTIEEIKAIVEPIARKYGVERVYLFGSYARGDVTENSDVDLRVDKGSLKGMFALCGLYTEIEEALQIKVDVLTTGSLEDDFLRKIQKEEVLLYAE</sequence>
<dbReference type="PANTHER" id="PTHR33571:SF12">
    <property type="entry name" value="BSL3053 PROTEIN"/>
    <property type="match status" value="1"/>
</dbReference>
<proteinExistence type="predicted"/>
<dbReference type="SUPFAM" id="SSF81301">
    <property type="entry name" value="Nucleotidyltransferase"/>
    <property type="match status" value="1"/>
</dbReference>
<keyword evidence="10" id="KW-1185">Reference proteome</keyword>
<dbReference type="AlphaFoldDB" id="A0A4Z0QYA1"/>
<dbReference type="GO" id="GO:0005524">
    <property type="term" value="F:ATP binding"/>
    <property type="evidence" value="ECO:0007669"/>
    <property type="project" value="UniProtKB-KW"/>
</dbReference>
<evidence type="ECO:0000256" key="2">
    <source>
        <dbReference type="ARBA" id="ARBA00022679"/>
    </source>
</evidence>
<dbReference type="CDD" id="cd05403">
    <property type="entry name" value="NT_KNTase_like"/>
    <property type="match status" value="1"/>
</dbReference>
<reference evidence="9 10" key="1">
    <citation type="submission" date="2019-03" db="EMBL/GenBank/DDBJ databases">
        <title>Draft Genome Sequence of Desulfosporosinus fructosivorans Strain 63.6F, Isolated from Marine Sediment in the Baltic Sea.</title>
        <authorList>
            <person name="Hausmann B."/>
            <person name="Vandieken V."/>
            <person name="Pjevac P."/>
            <person name="Schreck K."/>
            <person name="Herbold C.W."/>
            <person name="Loy A."/>
        </authorList>
    </citation>
    <scope>NUCLEOTIDE SEQUENCE [LARGE SCALE GENOMIC DNA]</scope>
    <source>
        <strain evidence="9 10">63.6F</strain>
    </source>
</reference>
<evidence type="ECO:0000259" key="8">
    <source>
        <dbReference type="Pfam" id="PF18765"/>
    </source>
</evidence>
<dbReference type="InterPro" id="IPR052038">
    <property type="entry name" value="Type-VII_TA_antitoxin"/>
</dbReference>
<dbReference type="RefSeq" id="WP_135553209.1">
    <property type="nucleotide sequence ID" value="NZ_SPQQ01000033.1"/>
</dbReference>
<evidence type="ECO:0000256" key="7">
    <source>
        <dbReference type="ARBA" id="ARBA00022842"/>
    </source>
</evidence>
<keyword evidence="3" id="KW-0548">Nucleotidyltransferase</keyword>
<feature type="domain" description="Polymerase beta nucleotidyltransferase" evidence="8">
    <location>
        <begin position="17"/>
        <end position="99"/>
    </location>
</feature>
<keyword evidence="5" id="KW-0547">Nucleotide-binding</keyword>